<dbReference type="PROSITE" id="PS50181">
    <property type="entry name" value="FBOX"/>
    <property type="match status" value="1"/>
</dbReference>
<comment type="caution">
    <text evidence="2">The sequence shown here is derived from an EMBL/GenBank/DDBJ whole genome shotgun (WGS) entry which is preliminary data.</text>
</comment>
<dbReference type="AlphaFoldDB" id="A0A8T2A9N3"/>
<organism evidence="2 3">
    <name type="scientific">Arabidopsis thaliana x Arabidopsis arenosa</name>
    <dbReference type="NCBI Taxonomy" id="1240361"/>
    <lineage>
        <taxon>Eukaryota</taxon>
        <taxon>Viridiplantae</taxon>
        <taxon>Streptophyta</taxon>
        <taxon>Embryophyta</taxon>
        <taxon>Tracheophyta</taxon>
        <taxon>Spermatophyta</taxon>
        <taxon>Magnoliopsida</taxon>
        <taxon>eudicotyledons</taxon>
        <taxon>Gunneridae</taxon>
        <taxon>Pentapetalae</taxon>
        <taxon>rosids</taxon>
        <taxon>malvids</taxon>
        <taxon>Brassicales</taxon>
        <taxon>Brassicaceae</taxon>
        <taxon>Camelineae</taxon>
        <taxon>Arabidopsis</taxon>
    </lineage>
</organism>
<evidence type="ECO:0000259" key="1">
    <source>
        <dbReference type="PROSITE" id="PS50181"/>
    </source>
</evidence>
<dbReference type="InterPro" id="IPR055294">
    <property type="entry name" value="FBL60-like"/>
</dbReference>
<dbReference type="InterPro" id="IPR053781">
    <property type="entry name" value="F-box_AtFBL13-like"/>
</dbReference>
<dbReference type="SMART" id="SM00256">
    <property type="entry name" value="FBOX"/>
    <property type="match status" value="1"/>
</dbReference>
<protein>
    <submittedName>
        <fullName evidence="2">F-box-like domain superfamily</fullName>
    </submittedName>
</protein>
<sequence>MDRISSLPDEVIEHILSFLSTKEAALTSSLSKRWRDVFVFVPSLDLDYARQDRRDNPRQFIDFVVSLFNRKGKSPIKKLALKIHLDDDQYVLDQTRVQSWILNVLERGGVADLDLFITFRGKFQLVPLLIFKSNTLVKLRLGRGFTIKLSHENVYLPMLKTLCLDTVDFDGDHNVFETLLPRCPLLEELVLEDQRWKQRQWCGSVSSPSLKRLSIRFYNIPIISLDVPSLVYLEHSCIFGSKYANVNLDSLVEARINLWVEDKPLRKLRDGSALLVPADMMDLITGIKNVKVLHLTSDALELFYFSGQDLPMFDNLVYLSIASDKKQGWQILPLLIKNSPNLETLVFKGLEHYVTTKCGDACVCSGYMEKSPSCLSSSRVKVLEISLYQGTSRELNQVRHFLMKLPFLELVKIRAANNIQVPIDVQYLLKLPRASSNCKIQAIF</sequence>
<dbReference type="PANTHER" id="PTHR31293:SF12">
    <property type="entry name" value="RNI-LIKE SUPERFAMILY PROTEIN"/>
    <property type="match status" value="1"/>
</dbReference>
<evidence type="ECO:0000313" key="2">
    <source>
        <dbReference type="EMBL" id="KAG7570223.1"/>
    </source>
</evidence>
<dbReference type="Proteomes" id="UP000694240">
    <property type="component" value="Chromosome 9"/>
</dbReference>
<name>A0A8T2A9N3_9BRAS</name>
<dbReference type="Pfam" id="PF00646">
    <property type="entry name" value="F-box"/>
    <property type="match status" value="1"/>
</dbReference>
<evidence type="ECO:0000313" key="3">
    <source>
        <dbReference type="Proteomes" id="UP000694240"/>
    </source>
</evidence>
<dbReference type="CDD" id="cd22160">
    <property type="entry name" value="F-box_AtFBL13-like"/>
    <property type="match status" value="1"/>
</dbReference>
<dbReference type="EMBL" id="JAEFBK010000009">
    <property type="protein sequence ID" value="KAG7570223.1"/>
    <property type="molecule type" value="Genomic_DNA"/>
</dbReference>
<gene>
    <name evidence="2" type="ORF">ISN45_Aa04g028420</name>
</gene>
<dbReference type="Pfam" id="PF24758">
    <property type="entry name" value="LRR_At5g56370"/>
    <property type="match status" value="1"/>
</dbReference>
<dbReference type="InterPro" id="IPR006566">
    <property type="entry name" value="FBD"/>
</dbReference>
<keyword evidence="3" id="KW-1185">Reference proteome</keyword>
<accession>A0A8T2A9N3</accession>
<dbReference type="PANTHER" id="PTHR31293">
    <property type="entry name" value="RNI-LIKE SUPERFAMILY PROTEIN"/>
    <property type="match status" value="1"/>
</dbReference>
<reference evidence="2 3" key="1">
    <citation type="submission" date="2020-12" db="EMBL/GenBank/DDBJ databases">
        <title>Concerted genomic and epigenomic changes stabilize Arabidopsis allopolyploids.</title>
        <authorList>
            <person name="Chen Z."/>
        </authorList>
    </citation>
    <scope>NUCLEOTIDE SEQUENCE [LARGE SCALE GENOMIC DNA]</scope>
    <source>
        <strain evidence="2">Allo738</strain>
        <tissue evidence="2">Leaf</tissue>
    </source>
</reference>
<dbReference type="SMART" id="SM00579">
    <property type="entry name" value="FBD"/>
    <property type="match status" value="1"/>
</dbReference>
<dbReference type="InterPro" id="IPR055411">
    <property type="entry name" value="LRR_FXL15/At3g58940/PEG3-like"/>
</dbReference>
<feature type="domain" description="F-box" evidence="1">
    <location>
        <begin position="1"/>
        <end position="51"/>
    </location>
</feature>
<proteinExistence type="predicted"/>
<dbReference type="InterPro" id="IPR001810">
    <property type="entry name" value="F-box_dom"/>
</dbReference>